<dbReference type="AlphaFoldDB" id="A0A8J7J3Q7"/>
<feature type="transmembrane region" description="Helical" evidence="1">
    <location>
        <begin position="138"/>
        <end position="158"/>
    </location>
</feature>
<feature type="transmembrane region" description="Helical" evidence="1">
    <location>
        <begin position="338"/>
        <end position="363"/>
    </location>
</feature>
<proteinExistence type="predicted"/>
<dbReference type="InterPro" id="IPR050879">
    <property type="entry name" value="Acyltransferase_3"/>
</dbReference>
<organism evidence="3 4">
    <name type="scientific">Snuella sedimenti</name>
    <dbReference type="NCBI Taxonomy" id="2798802"/>
    <lineage>
        <taxon>Bacteria</taxon>
        <taxon>Pseudomonadati</taxon>
        <taxon>Bacteroidota</taxon>
        <taxon>Flavobacteriia</taxon>
        <taxon>Flavobacteriales</taxon>
        <taxon>Flavobacteriaceae</taxon>
        <taxon>Snuella</taxon>
    </lineage>
</organism>
<accession>A0A8J7J3Q7</accession>
<feature type="transmembrane region" description="Helical" evidence="1">
    <location>
        <begin position="212"/>
        <end position="230"/>
    </location>
</feature>
<reference evidence="3" key="1">
    <citation type="submission" date="2020-12" db="EMBL/GenBank/DDBJ databases">
        <title>Snuella sp. nov., isolated from sediment in Incheon.</title>
        <authorList>
            <person name="Kim W."/>
        </authorList>
    </citation>
    <scope>NUCLEOTIDE SEQUENCE</scope>
    <source>
        <strain evidence="3">CAU 1569</strain>
    </source>
</reference>
<comment type="caution">
    <text evidence="3">The sequence shown here is derived from an EMBL/GenBank/DDBJ whole genome shotgun (WGS) entry which is preliminary data.</text>
</comment>
<dbReference type="PANTHER" id="PTHR23028">
    <property type="entry name" value="ACETYLTRANSFERASE"/>
    <property type="match status" value="1"/>
</dbReference>
<feature type="transmembrane region" description="Helical" evidence="1">
    <location>
        <begin position="12"/>
        <end position="31"/>
    </location>
</feature>
<keyword evidence="4" id="KW-1185">Reference proteome</keyword>
<gene>
    <name evidence="3" type="ORF">JF259_09590</name>
</gene>
<feature type="transmembrane region" description="Helical" evidence="1">
    <location>
        <begin position="170"/>
        <end position="192"/>
    </location>
</feature>
<feature type="transmembrane region" description="Helical" evidence="1">
    <location>
        <begin position="87"/>
        <end position="108"/>
    </location>
</feature>
<dbReference type="GO" id="GO:0016020">
    <property type="term" value="C:membrane"/>
    <property type="evidence" value="ECO:0007669"/>
    <property type="project" value="TreeGrafter"/>
</dbReference>
<dbReference type="Pfam" id="PF01757">
    <property type="entry name" value="Acyl_transf_3"/>
    <property type="match status" value="1"/>
</dbReference>
<feature type="transmembrane region" description="Helical" evidence="1">
    <location>
        <begin position="242"/>
        <end position="265"/>
    </location>
</feature>
<dbReference type="Proteomes" id="UP000610931">
    <property type="component" value="Unassembled WGS sequence"/>
</dbReference>
<dbReference type="GO" id="GO:0016747">
    <property type="term" value="F:acyltransferase activity, transferring groups other than amino-acyl groups"/>
    <property type="evidence" value="ECO:0007669"/>
    <property type="project" value="InterPro"/>
</dbReference>
<evidence type="ECO:0000259" key="2">
    <source>
        <dbReference type="Pfam" id="PF01757"/>
    </source>
</evidence>
<evidence type="ECO:0000313" key="3">
    <source>
        <dbReference type="EMBL" id="MBJ6368339.1"/>
    </source>
</evidence>
<evidence type="ECO:0000313" key="4">
    <source>
        <dbReference type="Proteomes" id="UP000610931"/>
    </source>
</evidence>
<feature type="domain" description="Acyltransferase 3" evidence="2">
    <location>
        <begin position="10"/>
        <end position="356"/>
    </location>
</feature>
<evidence type="ECO:0000256" key="1">
    <source>
        <dbReference type="SAM" id="Phobius"/>
    </source>
</evidence>
<name>A0A8J7J3Q7_9FLAO</name>
<protein>
    <submittedName>
        <fullName evidence="3">Acyltransferase</fullName>
    </submittedName>
</protein>
<sequence>MKPLKQRIFGLDVVRALAILMVLVSHCNYFFEDYDNLFIDSLQLMGVLGVEIFFVLSGFLIGGMLLQMVQSLRMSFNDVLYFWVRRWFRTLPLYFLMLLANIGVALIVGDNLPSLIWKYVFFLQNFSNDYLPFFPESWSLSVEEYAYLLAPLVLWGSFKMFKNKNINRDNLFLVVSACLVLTFVCAKIFYHVSHIGEPQSLKIWNSNLKALVVYRLDAIFYGFILVYCFNKYHDKIKQNKRKLFLLGIVMCLVVAGLLPLLGITIEAYPVYWNVFYLPIISITIGLTIPYLYFFKVENAYTKRIVTNISLYSYSMYLLHYTFLLYLMRLLINFQDLTLWYRFICVLAYLLLTYVLSRFVYLYFEKPMTNLRDAKQLKNILVKHVVN</sequence>
<dbReference type="RefSeq" id="WP_199115093.1">
    <property type="nucleotide sequence ID" value="NZ_JAELVQ010000010.1"/>
</dbReference>
<keyword evidence="1" id="KW-0812">Transmembrane</keyword>
<dbReference type="PANTHER" id="PTHR23028:SF53">
    <property type="entry name" value="ACYL_TRANSF_3 DOMAIN-CONTAINING PROTEIN"/>
    <property type="match status" value="1"/>
</dbReference>
<feature type="transmembrane region" description="Helical" evidence="1">
    <location>
        <begin position="304"/>
        <end position="326"/>
    </location>
</feature>
<keyword evidence="3" id="KW-0808">Transferase</keyword>
<keyword evidence="1" id="KW-0472">Membrane</keyword>
<keyword evidence="3" id="KW-0012">Acyltransferase</keyword>
<dbReference type="GO" id="GO:0000271">
    <property type="term" value="P:polysaccharide biosynthetic process"/>
    <property type="evidence" value="ECO:0007669"/>
    <property type="project" value="TreeGrafter"/>
</dbReference>
<dbReference type="InterPro" id="IPR002656">
    <property type="entry name" value="Acyl_transf_3_dom"/>
</dbReference>
<feature type="transmembrane region" description="Helical" evidence="1">
    <location>
        <begin position="43"/>
        <end position="66"/>
    </location>
</feature>
<dbReference type="EMBL" id="JAELVQ010000010">
    <property type="protein sequence ID" value="MBJ6368339.1"/>
    <property type="molecule type" value="Genomic_DNA"/>
</dbReference>
<feature type="transmembrane region" description="Helical" evidence="1">
    <location>
        <begin position="271"/>
        <end position="292"/>
    </location>
</feature>
<keyword evidence="1" id="KW-1133">Transmembrane helix</keyword>